<dbReference type="InterPro" id="IPR010095">
    <property type="entry name" value="Cas12f1-like_TNB"/>
</dbReference>
<evidence type="ECO:0000259" key="9">
    <source>
        <dbReference type="Pfam" id="PF12323"/>
    </source>
</evidence>
<keyword evidence="3" id="KW-0479">Metal-binding</keyword>
<protein>
    <submittedName>
        <fullName evidence="10">Transposase</fullName>
    </submittedName>
</protein>
<comment type="caution">
    <text evidence="10">The sequence shown here is derived from an EMBL/GenBank/DDBJ whole genome shotgun (WGS) entry which is preliminary data.</text>
</comment>
<feature type="domain" description="Cas12f1-like TNB" evidence="8">
    <location>
        <begin position="306"/>
        <end position="372"/>
    </location>
</feature>
<evidence type="ECO:0000259" key="8">
    <source>
        <dbReference type="Pfam" id="PF07282"/>
    </source>
</evidence>
<dbReference type="NCBIfam" id="NF040570">
    <property type="entry name" value="guided_TnpB"/>
    <property type="match status" value="1"/>
</dbReference>
<feature type="domain" description="Probable transposase IS891/IS1136/IS1341" evidence="7">
    <location>
        <begin position="199"/>
        <end position="289"/>
    </location>
</feature>
<keyword evidence="6" id="KW-0233">DNA recombination</keyword>
<sequence>MLNLSYEYKLKPSKFQIEQIEHTLDVCRSIWNFALLERIDWMRSRKSPVNACSIQQEYILSPETKYPNYNEQAKSLTLARKQNKKIADVNAQVEQQVLRTLERAFADREKKNLGFPRFKNRNRMRSFVFPQMLKNCIKGNQIKLPQLGWVKFRQSRPIPDGFLVKQARIVRKATGYFVILSLQSDVDIPQPIPHGHPKGLDIGFICAVVTSDNESIPRPRFLNKYLRELKRLQRMLKKKQKGSCEWKKLQKRIARLHFKTTSHRKDYHFKLSHHLVKDAGMIFVEDINFRMWQRSFLSKSSADFGFGQFIDILEWVCFRTDTYLCKVDHRYTSQECPECGARTGKKDLKERVHQCPHCGYITGRDHASALVIRNRGLDLVAVGQPVQEKASGDGRGGGEFTRLATNLRS</sequence>
<feature type="domain" description="Transposase putative helix-turn-helix" evidence="9">
    <location>
        <begin position="1"/>
        <end position="46"/>
    </location>
</feature>
<reference evidence="10 11" key="1">
    <citation type="submission" date="2019-11" db="EMBL/GenBank/DDBJ databases">
        <title>Isolation of a new High Light Tolerant Cyanobacteria.</title>
        <authorList>
            <person name="Dobson Z."/>
            <person name="Vaughn N."/>
            <person name="Vaughn M."/>
            <person name="Fromme P."/>
            <person name="Mazor Y."/>
        </authorList>
    </citation>
    <scope>NUCLEOTIDE SEQUENCE [LARGE SCALE GENOMIC DNA]</scope>
    <source>
        <strain evidence="10 11">0216</strain>
    </source>
</reference>
<evidence type="ECO:0000256" key="6">
    <source>
        <dbReference type="ARBA" id="ARBA00023172"/>
    </source>
</evidence>
<dbReference type="GO" id="GO:0006310">
    <property type="term" value="P:DNA recombination"/>
    <property type="evidence" value="ECO:0007669"/>
    <property type="project" value="UniProtKB-KW"/>
</dbReference>
<dbReference type="GO" id="GO:0003677">
    <property type="term" value="F:DNA binding"/>
    <property type="evidence" value="ECO:0007669"/>
    <property type="project" value="UniProtKB-KW"/>
</dbReference>
<name>A0A844GVU3_9CHRO</name>
<gene>
    <name evidence="10" type="ORF">GGC33_15115</name>
</gene>
<dbReference type="EMBL" id="WMIA01000023">
    <property type="protein sequence ID" value="MTF40250.1"/>
    <property type="molecule type" value="Genomic_DNA"/>
</dbReference>
<dbReference type="InterPro" id="IPR021027">
    <property type="entry name" value="Transposase_put_HTH"/>
</dbReference>
<dbReference type="GO" id="GO:0046872">
    <property type="term" value="F:metal ion binding"/>
    <property type="evidence" value="ECO:0007669"/>
    <property type="project" value="UniProtKB-KW"/>
</dbReference>
<evidence type="ECO:0000259" key="7">
    <source>
        <dbReference type="Pfam" id="PF01385"/>
    </source>
</evidence>
<dbReference type="Pfam" id="PF12323">
    <property type="entry name" value="HTH_OrfB_IS605"/>
    <property type="match status" value="1"/>
</dbReference>
<comment type="similarity">
    <text evidence="1">In the C-terminal section; belongs to the transposase 35 family.</text>
</comment>
<evidence type="ECO:0000256" key="5">
    <source>
        <dbReference type="ARBA" id="ARBA00023125"/>
    </source>
</evidence>
<keyword evidence="2" id="KW-0815">Transposition</keyword>
<dbReference type="Pfam" id="PF07282">
    <property type="entry name" value="Cas12f1-like_TNB"/>
    <property type="match status" value="1"/>
</dbReference>
<keyword evidence="4" id="KW-0862">Zinc</keyword>
<accession>A0A844GVU3</accession>
<evidence type="ECO:0000313" key="11">
    <source>
        <dbReference type="Proteomes" id="UP000437131"/>
    </source>
</evidence>
<evidence type="ECO:0000313" key="10">
    <source>
        <dbReference type="EMBL" id="MTF40250.1"/>
    </source>
</evidence>
<dbReference type="Proteomes" id="UP000437131">
    <property type="component" value="Unassembled WGS sequence"/>
</dbReference>
<dbReference type="GO" id="GO:0032196">
    <property type="term" value="P:transposition"/>
    <property type="evidence" value="ECO:0007669"/>
    <property type="project" value="UniProtKB-KW"/>
</dbReference>
<dbReference type="Pfam" id="PF01385">
    <property type="entry name" value="OrfB_IS605"/>
    <property type="match status" value="1"/>
</dbReference>
<dbReference type="AlphaFoldDB" id="A0A844GVU3"/>
<dbReference type="RefSeq" id="WP_155084487.1">
    <property type="nucleotide sequence ID" value="NZ_WMIA01000023.1"/>
</dbReference>
<keyword evidence="5" id="KW-0238">DNA-binding</keyword>
<organism evidence="10 11">
    <name type="scientific">Cyanobacterium aponinum 0216</name>
    <dbReference type="NCBI Taxonomy" id="2676140"/>
    <lineage>
        <taxon>Bacteria</taxon>
        <taxon>Bacillati</taxon>
        <taxon>Cyanobacteriota</taxon>
        <taxon>Cyanophyceae</taxon>
        <taxon>Oscillatoriophycideae</taxon>
        <taxon>Chroococcales</taxon>
        <taxon>Geminocystaceae</taxon>
        <taxon>Cyanobacterium</taxon>
    </lineage>
</organism>
<dbReference type="InterPro" id="IPR001959">
    <property type="entry name" value="Transposase"/>
</dbReference>
<evidence type="ECO:0000256" key="4">
    <source>
        <dbReference type="ARBA" id="ARBA00022833"/>
    </source>
</evidence>
<proteinExistence type="inferred from homology"/>
<evidence type="ECO:0000256" key="1">
    <source>
        <dbReference type="ARBA" id="ARBA00008761"/>
    </source>
</evidence>
<evidence type="ECO:0000256" key="3">
    <source>
        <dbReference type="ARBA" id="ARBA00022723"/>
    </source>
</evidence>
<evidence type="ECO:0000256" key="2">
    <source>
        <dbReference type="ARBA" id="ARBA00022578"/>
    </source>
</evidence>